<dbReference type="SMR" id="A0A4R1GAG4"/>
<dbReference type="InterPro" id="IPR004045">
    <property type="entry name" value="Glutathione_S-Trfase_N"/>
</dbReference>
<comment type="caution">
    <text evidence="2">The sequence shown here is derived from an EMBL/GenBank/DDBJ whole genome shotgun (WGS) entry which is preliminary data.</text>
</comment>
<feature type="domain" description="GST N-terminal" evidence="1">
    <location>
        <begin position="1"/>
        <end position="77"/>
    </location>
</feature>
<dbReference type="AlphaFoldDB" id="A0A4R1GAG4"/>
<dbReference type="NCBIfam" id="TIGR02182">
    <property type="entry name" value="GRXB"/>
    <property type="match status" value="1"/>
</dbReference>
<dbReference type="PANTHER" id="PTHR43968:SF6">
    <property type="entry name" value="GLUTATHIONE S-TRANSFERASE OMEGA"/>
    <property type="match status" value="1"/>
</dbReference>
<dbReference type="Gene3D" id="1.20.1050.10">
    <property type="match status" value="1"/>
</dbReference>
<organism evidence="2 3">
    <name type="scientific">Marinobacterium mangrovicola</name>
    <dbReference type="NCBI Taxonomy" id="1476959"/>
    <lineage>
        <taxon>Bacteria</taxon>
        <taxon>Pseudomonadati</taxon>
        <taxon>Pseudomonadota</taxon>
        <taxon>Gammaproteobacteria</taxon>
        <taxon>Oceanospirillales</taxon>
        <taxon>Oceanospirillaceae</taxon>
        <taxon>Marinobacterium</taxon>
    </lineage>
</organism>
<proteinExistence type="predicted"/>
<dbReference type="InterPro" id="IPR036282">
    <property type="entry name" value="Glutathione-S-Trfase_C_sf"/>
</dbReference>
<evidence type="ECO:0000313" key="3">
    <source>
        <dbReference type="Proteomes" id="UP000294546"/>
    </source>
</evidence>
<dbReference type="PROSITE" id="PS00195">
    <property type="entry name" value="GLUTAREDOXIN_1"/>
    <property type="match status" value="1"/>
</dbReference>
<dbReference type="PROSITE" id="PS50404">
    <property type="entry name" value="GST_NTER"/>
    <property type="match status" value="1"/>
</dbReference>
<dbReference type="PANTHER" id="PTHR43968">
    <property type="match status" value="1"/>
</dbReference>
<name>A0A4R1GAG4_9GAMM</name>
<dbReference type="InterPro" id="IPR036249">
    <property type="entry name" value="Thioredoxin-like_sf"/>
</dbReference>
<dbReference type="NCBIfam" id="NF007702">
    <property type="entry name" value="PRK10387.1"/>
    <property type="match status" value="1"/>
</dbReference>
<gene>
    <name evidence="2" type="ORF">CLV83_3167</name>
</gene>
<evidence type="ECO:0000313" key="2">
    <source>
        <dbReference type="EMBL" id="TCK04718.1"/>
    </source>
</evidence>
<dbReference type="GO" id="GO:0005829">
    <property type="term" value="C:cytosol"/>
    <property type="evidence" value="ECO:0007669"/>
    <property type="project" value="InterPro"/>
</dbReference>
<dbReference type="RefSeq" id="WP_132294485.1">
    <property type="nucleotide sequence ID" value="NZ_SMFU01000010.1"/>
</dbReference>
<dbReference type="InterPro" id="IPR011901">
    <property type="entry name" value="Grx2"/>
</dbReference>
<dbReference type="Pfam" id="PF04399">
    <property type="entry name" value="Glutaredoxin2_C"/>
    <property type="match status" value="1"/>
</dbReference>
<dbReference type="EMBL" id="SMFU01000010">
    <property type="protein sequence ID" value="TCK04718.1"/>
    <property type="molecule type" value="Genomic_DNA"/>
</dbReference>
<dbReference type="InterPro" id="IPR050983">
    <property type="entry name" value="GST_Omega/HSP26"/>
</dbReference>
<dbReference type="Pfam" id="PF13409">
    <property type="entry name" value="GST_N_2"/>
    <property type="match status" value="1"/>
</dbReference>
<sequence length="218" mass="24857">MTRIYIYDHCPFCVRATMVAGYKKVPFQREVLLNDDEQTCFELIGKKMLPVLQHSDQVIGESLDICQKLDEIGDAERVILPQTALAEQFSEAFSAAQPANWKLNFARITRIGLPEFATDGARDYFRGKKEAMIGETFEEAFAKTDEYLPPVNQALANLPTLTLPSERAGRLSWDDVMIFPMLRSLTLVKGLEWPEPVRSYLNEVADITRLDLYFDRAI</sequence>
<keyword evidence="3" id="KW-1185">Reference proteome</keyword>
<accession>A0A4R1GAG4</accession>
<dbReference type="Gene3D" id="3.40.30.10">
    <property type="entry name" value="Glutaredoxin"/>
    <property type="match status" value="1"/>
</dbReference>
<evidence type="ECO:0000259" key="1">
    <source>
        <dbReference type="PROSITE" id="PS50404"/>
    </source>
</evidence>
<reference evidence="2 3" key="1">
    <citation type="submission" date="2019-03" db="EMBL/GenBank/DDBJ databases">
        <title>Genomic Encyclopedia of Archaeal and Bacterial Type Strains, Phase II (KMG-II): from individual species to whole genera.</title>
        <authorList>
            <person name="Goeker M."/>
        </authorList>
    </citation>
    <scope>NUCLEOTIDE SEQUENCE [LARGE SCALE GENOMIC DNA]</scope>
    <source>
        <strain evidence="2 3">DSM 27697</strain>
    </source>
</reference>
<dbReference type="Proteomes" id="UP000294546">
    <property type="component" value="Unassembled WGS sequence"/>
</dbReference>
<protein>
    <submittedName>
        <fullName evidence="2">Glutaredoxin 2</fullName>
    </submittedName>
</protein>
<dbReference type="OrthoDB" id="5291571at2"/>
<dbReference type="SUPFAM" id="SSF52833">
    <property type="entry name" value="Thioredoxin-like"/>
    <property type="match status" value="1"/>
</dbReference>
<dbReference type="SUPFAM" id="SSF47616">
    <property type="entry name" value="GST C-terminal domain-like"/>
    <property type="match status" value="1"/>
</dbReference>
<dbReference type="InterPro" id="IPR007494">
    <property type="entry name" value="Glutaredoxin2_C"/>
</dbReference>
<dbReference type="InterPro" id="IPR011767">
    <property type="entry name" value="GLR_AS"/>
</dbReference>